<dbReference type="Pfam" id="PF01882">
    <property type="entry name" value="DUF58"/>
    <property type="match status" value="1"/>
</dbReference>
<evidence type="ECO:0000256" key="1">
    <source>
        <dbReference type="SAM" id="Phobius"/>
    </source>
</evidence>
<feature type="transmembrane region" description="Helical" evidence="1">
    <location>
        <begin position="35"/>
        <end position="54"/>
    </location>
</feature>
<keyword evidence="1" id="KW-0472">Membrane</keyword>
<reference evidence="3 4" key="1">
    <citation type="submission" date="2019-03" db="EMBL/GenBank/DDBJ databases">
        <title>Genomic Encyclopedia of Type Strains, Phase IV (KMG-IV): sequencing the most valuable type-strain genomes for metagenomic binning, comparative biology and taxonomic classification.</title>
        <authorList>
            <person name="Goeker M."/>
        </authorList>
    </citation>
    <scope>NUCLEOTIDE SEQUENCE [LARGE SCALE GENOMIC DNA]</scope>
    <source>
        <strain evidence="3 4">DSM 45361</strain>
    </source>
</reference>
<dbReference type="Proteomes" id="UP000295444">
    <property type="component" value="Unassembled WGS sequence"/>
</dbReference>
<protein>
    <submittedName>
        <fullName evidence="3">Uncharacterized protein (DUF58 family)</fullName>
    </submittedName>
</protein>
<dbReference type="RefSeq" id="WP_133850467.1">
    <property type="nucleotide sequence ID" value="NZ_SNXZ01000003.1"/>
</dbReference>
<sequence>MRGALSGLTTRGRCLLAAGIAAALCSFVLNERDLLRVAVFVIALPVLVAWVTSASRVRLLAQRQILPPRVAVGARAEVALTVQSAGRLPTGGLLLQDGVPYALGGKPRFVVEHLPRHGGVQLRYPLQPALRGIHQVGPLRVTVTDPFGLTEFDKELAGVTRMVVVPKVYPLTGVPGGSGLGSGEDGSVRLHNGQGEDDAIVRQYRQGDDLRKVHWRSTARHDEMMVRVEERPWRGGTTVMLDHRANAHRGSGVTASLEWAVSFAASACLHLHRHGHRIRLVTESGASLTSEVSEGMHSEHVVLDALAALQSTQRRELSCTFDPAHGQELVAVLGVTTPEDLGEMIRHRPRSARSLAVLLDPRGWGDTNPAHHPDRSATLLRGAGWGVMVARPDTPMNTIWSALCHTTSQHSGAMIAGMP</sequence>
<accession>A0A4R6SBC2</accession>
<dbReference type="OrthoDB" id="9812729at2"/>
<feature type="domain" description="DUF58" evidence="2">
    <location>
        <begin position="201"/>
        <end position="307"/>
    </location>
</feature>
<keyword evidence="4" id="KW-1185">Reference proteome</keyword>
<evidence type="ECO:0000313" key="3">
    <source>
        <dbReference type="EMBL" id="TDP97232.1"/>
    </source>
</evidence>
<comment type="caution">
    <text evidence="3">The sequence shown here is derived from an EMBL/GenBank/DDBJ whole genome shotgun (WGS) entry which is preliminary data.</text>
</comment>
<feature type="transmembrane region" description="Helical" evidence="1">
    <location>
        <begin position="12"/>
        <end position="29"/>
    </location>
</feature>
<dbReference type="AlphaFoldDB" id="A0A4R6SBC2"/>
<evidence type="ECO:0000259" key="2">
    <source>
        <dbReference type="Pfam" id="PF01882"/>
    </source>
</evidence>
<proteinExistence type="predicted"/>
<organism evidence="3 4">
    <name type="scientific">Labedaea rhizosphaerae</name>
    <dbReference type="NCBI Taxonomy" id="598644"/>
    <lineage>
        <taxon>Bacteria</taxon>
        <taxon>Bacillati</taxon>
        <taxon>Actinomycetota</taxon>
        <taxon>Actinomycetes</taxon>
        <taxon>Pseudonocardiales</taxon>
        <taxon>Pseudonocardiaceae</taxon>
        <taxon>Labedaea</taxon>
    </lineage>
</organism>
<dbReference type="PANTHER" id="PTHR34351">
    <property type="entry name" value="SLR1927 PROTEIN-RELATED"/>
    <property type="match status" value="1"/>
</dbReference>
<evidence type="ECO:0000313" key="4">
    <source>
        <dbReference type="Proteomes" id="UP000295444"/>
    </source>
</evidence>
<dbReference type="InterPro" id="IPR002881">
    <property type="entry name" value="DUF58"/>
</dbReference>
<keyword evidence="1" id="KW-1133">Transmembrane helix</keyword>
<dbReference type="EMBL" id="SNXZ01000003">
    <property type="protein sequence ID" value="TDP97232.1"/>
    <property type="molecule type" value="Genomic_DNA"/>
</dbReference>
<dbReference type="PANTHER" id="PTHR34351:SF1">
    <property type="entry name" value="SLR1927 PROTEIN"/>
    <property type="match status" value="1"/>
</dbReference>
<name>A0A4R6SBC2_LABRH</name>
<keyword evidence="1" id="KW-0812">Transmembrane</keyword>
<gene>
    <name evidence="3" type="ORF">EV186_103195</name>
</gene>